<evidence type="ECO:0000313" key="2">
    <source>
        <dbReference type="EMBL" id="MPC31075.1"/>
    </source>
</evidence>
<name>A0A5B7ECG6_PORTR</name>
<feature type="compositionally biased region" description="Basic and acidic residues" evidence="1">
    <location>
        <begin position="209"/>
        <end position="222"/>
    </location>
</feature>
<dbReference type="EMBL" id="VSRR010002364">
    <property type="protein sequence ID" value="MPC31075.1"/>
    <property type="molecule type" value="Genomic_DNA"/>
</dbReference>
<protein>
    <submittedName>
        <fullName evidence="2">Uncharacterized protein</fullName>
    </submittedName>
</protein>
<proteinExistence type="predicted"/>
<reference evidence="2 3" key="1">
    <citation type="submission" date="2019-05" db="EMBL/GenBank/DDBJ databases">
        <title>Another draft genome of Portunus trituberculatus and its Hox gene families provides insights of decapod evolution.</title>
        <authorList>
            <person name="Jeong J.-H."/>
            <person name="Song I."/>
            <person name="Kim S."/>
            <person name="Choi T."/>
            <person name="Kim D."/>
            <person name="Ryu S."/>
            <person name="Kim W."/>
        </authorList>
    </citation>
    <scope>NUCLEOTIDE SEQUENCE [LARGE SCALE GENOMIC DNA]</scope>
    <source>
        <tissue evidence="2">Muscle</tissue>
    </source>
</reference>
<dbReference type="AlphaFoldDB" id="A0A5B7ECG6"/>
<evidence type="ECO:0000313" key="3">
    <source>
        <dbReference type="Proteomes" id="UP000324222"/>
    </source>
</evidence>
<feature type="region of interest" description="Disordered" evidence="1">
    <location>
        <begin position="189"/>
        <end position="245"/>
    </location>
</feature>
<keyword evidence="3" id="KW-1185">Reference proteome</keyword>
<gene>
    <name evidence="2" type="ORF">E2C01_024352</name>
</gene>
<organism evidence="2 3">
    <name type="scientific">Portunus trituberculatus</name>
    <name type="common">Swimming crab</name>
    <name type="synonym">Neptunus trituberculatus</name>
    <dbReference type="NCBI Taxonomy" id="210409"/>
    <lineage>
        <taxon>Eukaryota</taxon>
        <taxon>Metazoa</taxon>
        <taxon>Ecdysozoa</taxon>
        <taxon>Arthropoda</taxon>
        <taxon>Crustacea</taxon>
        <taxon>Multicrustacea</taxon>
        <taxon>Malacostraca</taxon>
        <taxon>Eumalacostraca</taxon>
        <taxon>Eucarida</taxon>
        <taxon>Decapoda</taxon>
        <taxon>Pleocyemata</taxon>
        <taxon>Brachyura</taxon>
        <taxon>Eubrachyura</taxon>
        <taxon>Portunoidea</taxon>
        <taxon>Portunidae</taxon>
        <taxon>Portuninae</taxon>
        <taxon>Portunus</taxon>
    </lineage>
</organism>
<dbReference type="Proteomes" id="UP000324222">
    <property type="component" value="Unassembled WGS sequence"/>
</dbReference>
<evidence type="ECO:0000256" key="1">
    <source>
        <dbReference type="SAM" id="MobiDB-lite"/>
    </source>
</evidence>
<comment type="caution">
    <text evidence="2">The sequence shown here is derived from an EMBL/GenBank/DDBJ whole genome shotgun (WGS) entry which is preliminary data.</text>
</comment>
<sequence length="245" mass="27469">MDCCCCCWEKLAVNVCPAVFKYVLRSSLQVLQKETKLHTTGFPMLITYNQAKPHTKALNFHFVFHIQDKSLEVSTTAAVNCQVGLLHLQEEHVPVGKHPAWLSSGRPHTGRSRSPVGFLGTDLLSSVQRVGARIYIARRKAVPTSATQAAWMWQTHFLYCKAGQNRCNWGDHIRANAAARELWTSVAHRGNKTEPEPPHSQPANPPHPQSDREVLPLPEVERGNPPYPQRAQAQAGNRRPPQGRR</sequence>
<accession>A0A5B7ECG6</accession>
<feature type="compositionally biased region" description="Pro residues" evidence="1">
    <location>
        <begin position="198"/>
        <end position="208"/>
    </location>
</feature>